<dbReference type="EMBL" id="CATQJA010002532">
    <property type="protein sequence ID" value="CAJ0571101.1"/>
    <property type="molecule type" value="Genomic_DNA"/>
</dbReference>
<dbReference type="Gene3D" id="3.40.50.300">
    <property type="entry name" value="P-loop containing nucleotide triphosphate hydrolases"/>
    <property type="match status" value="1"/>
</dbReference>
<feature type="domain" description="Integrase catalytic" evidence="5">
    <location>
        <begin position="526"/>
        <end position="700"/>
    </location>
</feature>
<dbReference type="InterPro" id="IPR036291">
    <property type="entry name" value="NAD(P)-bd_dom_sf"/>
</dbReference>
<evidence type="ECO:0000313" key="7">
    <source>
        <dbReference type="Proteomes" id="UP001177023"/>
    </source>
</evidence>
<organism evidence="6 7">
    <name type="scientific">Mesorhabditis spiculigera</name>
    <dbReference type="NCBI Taxonomy" id="96644"/>
    <lineage>
        <taxon>Eukaryota</taxon>
        <taxon>Metazoa</taxon>
        <taxon>Ecdysozoa</taxon>
        <taxon>Nematoda</taxon>
        <taxon>Chromadorea</taxon>
        <taxon>Rhabditida</taxon>
        <taxon>Rhabditina</taxon>
        <taxon>Rhabditomorpha</taxon>
        <taxon>Rhabditoidea</taxon>
        <taxon>Rhabditidae</taxon>
        <taxon>Mesorhabditinae</taxon>
        <taxon>Mesorhabditis</taxon>
    </lineage>
</organism>
<dbReference type="Gene3D" id="1.10.8.60">
    <property type="match status" value="1"/>
</dbReference>
<dbReference type="InterPro" id="IPR012337">
    <property type="entry name" value="RNaseH-like_sf"/>
</dbReference>
<protein>
    <submittedName>
        <fullName evidence="6">Uncharacterized protein</fullName>
    </submittedName>
</protein>
<dbReference type="SUPFAM" id="SSF46785">
    <property type="entry name" value="Winged helix' DNA-binding domain"/>
    <property type="match status" value="1"/>
</dbReference>
<dbReference type="CDD" id="cd00009">
    <property type="entry name" value="AAA"/>
    <property type="match status" value="1"/>
</dbReference>
<sequence>MSPYFSKERQASAKRFARLLHQLSHRAGKLFVAVNCAALPETLIESELFGVEKGAFTGATRTRPGRFDQANGGTLFLDEIGTLTSVAQEVLLRVLQEREVDRLVGDSPYPVDIRVIAATNADLEEDVRQGRFRKDLFYRINVVPIHIPALRERRNDIPLLIRYFIKRFSLLHQRSIKGFSRAAADTAGQRDRATAAPSVDACPTRQVTPAEAWAVLVGIAEHFEPTSAPLMEQEQAPMCPSGPVAHYNGVYLNFSQQNSAGAWAKKYHQAARSVIEAMLKPYDLGSTQWYVLWQLINAGPTPQRDFLAYLNIEKTTLSGVTSALVRKGLVEQATDKSGFECRVLIRPGKTAPDGVTVFEGDVLDQKSLIKAVEGVDAIVHLAAVLRTPDASQIWNVNLEGTRNLIAVTKQFAPNARFIMASTGLVYADNNHRPSGESDSVSSARDYPASKIAAEILLRESGLTWSILRFGFVYGDNDGHVAQIPHIAKLMDLHPSNRLSMIHHRDIANVVHMGLSGRLDEATINVVDESPMSVLELSNIAGSAMDTVDSPLVKPWFGVMDGSLARSLGFKPEVSTTWQATARRPLFDMVGSMLRQAFERLRPRDKPILHSDQGWQYRMPIYRRVLNERAVKPSMSRKGNCYDNAAMESFFGTLKSEFFFLNKFNSLDELEAADAITLIARISMRQRSSYPKPFKAHVVQECLKPGASVSSVAISHGINANVIRKWLPIYRDKPVAPLPAVVPLQPMPKRHADEAVVVGAD</sequence>
<feature type="domain" description="Sigma-54 factor interaction" evidence="4">
    <location>
        <begin position="1"/>
        <end position="183"/>
    </location>
</feature>
<dbReference type="PANTHER" id="PTHR32071">
    <property type="entry name" value="TRANSCRIPTIONAL REGULATORY PROTEIN"/>
    <property type="match status" value="1"/>
</dbReference>
<accession>A0AA36CL57</accession>
<name>A0AA36CL57_9BILA</name>
<dbReference type="Proteomes" id="UP001177023">
    <property type="component" value="Unassembled WGS sequence"/>
</dbReference>
<keyword evidence="3" id="KW-0067">ATP-binding</keyword>
<evidence type="ECO:0000256" key="2">
    <source>
        <dbReference type="ARBA" id="ARBA00022741"/>
    </source>
</evidence>
<dbReference type="GO" id="GO:0005634">
    <property type="term" value="C:nucleus"/>
    <property type="evidence" value="ECO:0007669"/>
    <property type="project" value="UniProtKB-SubCell"/>
</dbReference>
<feature type="non-terminal residue" evidence="6">
    <location>
        <position position="1"/>
    </location>
</feature>
<dbReference type="InterPro" id="IPR009057">
    <property type="entry name" value="Homeodomain-like_sf"/>
</dbReference>
<dbReference type="Pfam" id="PF00665">
    <property type="entry name" value="rve"/>
    <property type="match status" value="1"/>
</dbReference>
<dbReference type="Pfam" id="PF00158">
    <property type="entry name" value="Sigma54_activat"/>
    <property type="match status" value="1"/>
</dbReference>
<gene>
    <name evidence="6" type="ORF">MSPICULIGERA_LOCUS9525</name>
</gene>
<dbReference type="FunFam" id="3.40.50.300:FF:000006">
    <property type="entry name" value="DNA-binding transcriptional regulator NtrC"/>
    <property type="match status" value="1"/>
</dbReference>
<evidence type="ECO:0000259" key="5">
    <source>
        <dbReference type="PROSITE" id="PS50994"/>
    </source>
</evidence>
<dbReference type="GO" id="GO:0015074">
    <property type="term" value="P:DNA integration"/>
    <property type="evidence" value="ECO:0007669"/>
    <property type="project" value="InterPro"/>
</dbReference>
<dbReference type="Pfam" id="PF13460">
    <property type="entry name" value="NAD_binding_10"/>
    <property type="match status" value="1"/>
</dbReference>
<dbReference type="Gene3D" id="3.40.50.720">
    <property type="entry name" value="NAD(P)-binding Rossmann-like Domain"/>
    <property type="match status" value="1"/>
</dbReference>
<dbReference type="AlphaFoldDB" id="A0AA36CL57"/>
<dbReference type="SUPFAM" id="SSF52540">
    <property type="entry name" value="P-loop containing nucleoside triphosphate hydrolases"/>
    <property type="match status" value="1"/>
</dbReference>
<dbReference type="GO" id="GO:0003700">
    <property type="term" value="F:DNA-binding transcription factor activity"/>
    <property type="evidence" value="ECO:0007669"/>
    <property type="project" value="InterPro"/>
</dbReference>
<dbReference type="SUPFAM" id="SSF51735">
    <property type="entry name" value="NAD(P)-binding Rossmann-fold domains"/>
    <property type="match status" value="1"/>
</dbReference>
<dbReference type="InterPro" id="IPR036390">
    <property type="entry name" value="WH_DNA-bd_sf"/>
</dbReference>
<keyword evidence="7" id="KW-1185">Reference proteome</keyword>
<reference evidence="6" key="1">
    <citation type="submission" date="2023-06" db="EMBL/GenBank/DDBJ databases">
        <authorList>
            <person name="Delattre M."/>
        </authorList>
    </citation>
    <scope>NUCLEOTIDE SEQUENCE</scope>
    <source>
        <strain evidence="6">AF72</strain>
    </source>
</reference>
<comment type="subcellular location">
    <subcellularLocation>
        <location evidence="1">Nucleus</location>
    </subcellularLocation>
</comment>
<dbReference type="PROSITE" id="PS00676">
    <property type="entry name" value="SIGMA54_INTERACT_2"/>
    <property type="match status" value="1"/>
</dbReference>
<dbReference type="InterPro" id="IPR002078">
    <property type="entry name" value="Sigma_54_int"/>
</dbReference>
<comment type="caution">
    <text evidence="6">The sequence shown here is derived from an EMBL/GenBank/DDBJ whole genome shotgun (WGS) entry which is preliminary data.</text>
</comment>
<evidence type="ECO:0000256" key="1">
    <source>
        <dbReference type="ARBA" id="ARBA00004123"/>
    </source>
</evidence>
<dbReference type="GO" id="GO:0006313">
    <property type="term" value="P:DNA transposition"/>
    <property type="evidence" value="ECO:0007669"/>
    <property type="project" value="InterPro"/>
</dbReference>
<dbReference type="SUPFAM" id="SSF46689">
    <property type="entry name" value="Homeodomain-like"/>
    <property type="match status" value="1"/>
</dbReference>
<dbReference type="InterPro" id="IPR036397">
    <property type="entry name" value="RNaseH_sf"/>
</dbReference>
<dbReference type="PROSITE" id="PS50994">
    <property type="entry name" value="INTEGRASE"/>
    <property type="match status" value="1"/>
</dbReference>
<dbReference type="SUPFAM" id="SSF53098">
    <property type="entry name" value="Ribonuclease H-like"/>
    <property type="match status" value="1"/>
</dbReference>
<proteinExistence type="predicted"/>
<evidence type="ECO:0000313" key="6">
    <source>
        <dbReference type="EMBL" id="CAJ0571101.1"/>
    </source>
</evidence>
<dbReference type="InterPro" id="IPR016040">
    <property type="entry name" value="NAD(P)-bd_dom"/>
</dbReference>
<dbReference type="PROSITE" id="PS50045">
    <property type="entry name" value="SIGMA54_INTERACT_4"/>
    <property type="match status" value="1"/>
</dbReference>
<evidence type="ECO:0000259" key="4">
    <source>
        <dbReference type="PROSITE" id="PS50045"/>
    </source>
</evidence>
<dbReference type="InterPro" id="IPR027417">
    <property type="entry name" value="P-loop_NTPase"/>
</dbReference>
<dbReference type="InterPro" id="IPR001584">
    <property type="entry name" value="Integrase_cat-core"/>
</dbReference>
<dbReference type="Gene3D" id="3.30.420.10">
    <property type="entry name" value="Ribonuclease H-like superfamily/Ribonuclease H"/>
    <property type="match status" value="1"/>
</dbReference>
<dbReference type="InterPro" id="IPR025943">
    <property type="entry name" value="Sigma_54_int_dom_ATP-bd_2"/>
</dbReference>
<keyword evidence="2" id="KW-0547">Nucleotide-binding</keyword>
<dbReference type="InterPro" id="IPR002514">
    <property type="entry name" value="Transposase_8"/>
</dbReference>
<dbReference type="GO" id="GO:0004803">
    <property type="term" value="F:transposase activity"/>
    <property type="evidence" value="ECO:0007669"/>
    <property type="project" value="InterPro"/>
</dbReference>
<dbReference type="SMART" id="SM00347">
    <property type="entry name" value="HTH_MARR"/>
    <property type="match status" value="1"/>
</dbReference>
<dbReference type="GO" id="GO:0005524">
    <property type="term" value="F:ATP binding"/>
    <property type="evidence" value="ECO:0007669"/>
    <property type="project" value="UniProtKB-KW"/>
</dbReference>
<evidence type="ECO:0000256" key="3">
    <source>
        <dbReference type="ARBA" id="ARBA00022840"/>
    </source>
</evidence>
<dbReference type="Pfam" id="PF01527">
    <property type="entry name" value="HTH_Tnp_1"/>
    <property type="match status" value="1"/>
</dbReference>
<dbReference type="GO" id="GO:0003677">
    <property type="term" value="F:DNA binding"/>
    <property type="evidence" value="ECO:0007669"/>
    <property type="project" value="InterPro"/>
</dbReference>
<dbReference type="InterPro" id="IPR000835">
    <property type="entry name" value="HTH_MarR-typ"/>
</dbReference>